<protein>
    <submittedName>
        <fullName evidence="1">Uncharacterized protein</fullName>
    </submittedName>
</protein>
<dbReference type="AlphaFoldDB" id="X1B3Z5"/>
<evidence type="ECO:0000313" key="1">
    <source>
        <dbReference type="EMBL" id="GAG76012.1"/>
    </source>
</evidence>
<name>X1B3Z5_9ZZZZ</name>
<gene>
    <name evidence="1" type="ORF">S01H4_35042</name>
</gene>
<comment type="caution">
    <text evidence="1">The sequence shown here is derived from an EMBL/GenBank/DDBJ whole genome shotgun (WGS) entry which is preliminary data.</text>
</comment>
<reference evidence="1" key="1">
    <citation type="journal article" date="2014" name="Front. Microbiol.">
        <title>High frequency of phylogenetically diverse reductive dehalogenase-homologous genes in deep subseafloor sedimentary metagenomes.</title>
        <authorList>
            <person name="Kawai M."/>
            <person name="Futagami T."/>
            <person name="Toyoda A."/>
            <person name="Takaki Y."/>
            <person name="Nishi S."/>
            <person name="Hori S."/>
            <person name="Arai W."/>
            <person name="Tsubouchi T."/>
            <person name="Morono Y."/>
            <person name="Uchiyama I."/>
            <person name="Ito T."/>
            <person name="Fujiyama A."/>
            <person name="Inagaki F."/>
            <person name="Takami H."/>
        </authorList>
    </citation>
    <scope>NUCLEOTIDE SEQUENCE</scope>
    <source>
        <strain evidence="1">Expedition CK06-06</strain>
    </source>
</reference>
<dbReference type="EMBL" id="BART01018587">
    <property type="protein sequence ID" value="GAG76012.1"/>
    <property type="molecule type" value="Genomic_DNA"/>
</dbReference>
<accession>X1B3Z5</accession>
<sequence>MEEKQMNALTNMLQKQLDISPTDTFTDIVRKKQTG</sequence>
<organism evidence="1">
    <name type="scientific">marine sediment metagenome</name>
    <dbReference type="NCBI Taxonomy" id="412755"/>
    <lineage>
        <taxon>unclassified sequences</taxon>
        <taxon>metagenomes</taxon>
        <taxon>ecological metagenomes</taxon>
    </lineage>
</organism>
<feature type="non-terminal residue" evidence="1">
    <location>
        <position position="35"/>
    </location>
</feature>
<proteinExistence type="predicted"/>